<dbReference type="AlphaFoldDB" id="A0AAE0GZV0"/>
<evidence type="ECO:0000313" key="3">
    <source>
        <dbReference type="Proteomes" id="UP001190700"/>
    </source>
</evidence>
<dbReference type="EMBL" id="LGRX02000930">
    <property type="protein sequence ID" value="KAK3287279.1"/>
    <property type="molecule type" value="Genomic_DNA"/>
</dbReference>
<accession>A0AAE0GZV0</accession>
<gene>
    <name evidence="2" type="ORF">CYMTET_5203</name>
</gene>
<proteinExistence type="predicted"/>
<feature type="non-terminal residue" evidence="2">
    <location>
        <position position="91"/>
    </location>
</feature>
<name>A0AAE0GZV0_9CHLO</name>
<keyword evidence="3" id="KW-1185">Reference proteome</keyword>
<comment type="caution">
    <text evidence="2">The sequence shown here is derived from an EMBL/GenBank/DDBJ whole genome shotgun (WGS) entry which is preliminary data.</text>
</comment>
<evidence type="ECO:0000256" key="1">
    <source>
        <dbReference type="SAM" id="MobiDB-lite"/>
    </source>
</evidence>
<feature type="region of interest" description="Disordered" evidence="1">
    <location>
        <begin position="1"/>
        <end position="47"/>
    </location>
</feature>
<organism evidence="2 3">
    <name type="scientific">Cymbomonas tetramitiformis</name>
    <dbReference type="NCBI Taxonomy" id="36881"/>
    <lineage>
        <taxon>Eukaryota</taxon>
        <taxon>Viridiplantae</taxon>
        <taxon>Chlorophyta</taxon>
        <taxon>Pyramimonadophyceae</taxon>
        <taxon>Pyramimonadales</taxon>
        <taxon>Pyramimonadaceae</taxon>
        <taxon>Cymbomonas</taxon>
    </lineage>
</organism>
<evidence type="ECO:0000313" key="2">
    <source>
        <dbReference type="EMBL" id="KAK3287279.1"/>
    </source>
</evidence>
<feature type="compositionally biased region" description="Polar residues" evidence="1">
    <location>
        <begin position="1"/>
        <end position="20"/>
    </location>
</feature>
<protein>
    <submittedName>
        <fullName evidence="2">Uncharacterized protein</fullName>
    </submittedName>
</protein>
<reference evidence="2 3" key="1">
    <citation type="journal article" date="2015" name="Genome Biol. Evol.">
        <title>Comparative Genomics of a Bacterivorous Green Alga Reveals Evolutionary Causalities and Consequences of Phago-Mixotrophic Mode of Nutrition.</title>
        <authorList>
            <person name="Burns J.A."/>
            <person name="Paasch A."/>
            <person name="Narechania A."/>
            <person name="Kim E."/>
        </authorList>
    </citation>
    <scope>NUCLEOTIDE SEQUENCE [LARGE SCALE GENOMIC DNA]</scope>
    <source>
        <strain evidence="2 3">PLY_AMNH</strain>
    </source>
</reference>
<dbReference type="Proteomes" id="UP001190700">
    <property type="component" value="Unassembled WGS sequence"/>
</dbReference>
<sequence>MRSQRETNGARSVPASSNQVAPEESVSPGDQSDAEELPLHSDLQVLLPPPKGRFTKYLPGMWQPPHGFRANITGRDSLFWALWWLWRAHLT</sequence>